<gene>
    <name evidence="2" type="ORF">CYCCA115_LOCUS8045</name>
</gene>
<dbReference type="SUPFAM" id="SSF48613">
    <property type="entry name" value="Heme oxygenase-like"/>
    <property type="match status" value="1"/>
</dbReference>
<dbReference type="Proteomes" id="UP001295423">
    <property type="component" value="Unassembled WGS sequence"/>
</dbReference>
<reference evidence="2" key="1">
    <citation type="submission" date="2023-08" db="EMBL/GenBank/DDBJ databases">
        <authorList>
            <person name="Audoor S."/>
            <person name="Bilcke G."/>
        </authorList>
    </citation>
    <scope>NUCLEOTIDE SEQUENCE</scope>
</reference>
<dbReference type="AlphaFoldDB" id="A0AAD2CR36"/>
<dbReference type="EMBL" id="CAKOGP040001112">
    <property type="protein sequence ID" value="CAJ1942634.1"/>
    <property type="molecule type" value="Genomic_DNA"/>
</dbReference>
<dbReference type="GO" id="GO:0006772">
    <property type="term" value="P:thiamine metabolic process"/>
    <property type="evidence" value="ECO:0007669"/>
    <property type="project" value="UniProtKB-ARBA"/>
</dbReference>
<dbReference type="Pfam" id="PF03070">
    <property type="entry name" value="TENA_THI-4"/>
    <property type="match status" value="1"/>
</dbReference>
<name>A0AAD2CR36_9STRA</name>
<proteinExistence type="predicted"/>
<feature type="domain" description="Thiaminase-2/PQQC" evidence="1">
    <location>
        <begin position="21"/>
        <end position="235"/>
    </location>
</feature>
<evidence type="ECO:0000259" key="1">
    <source>
        <dbReference type="Pfam" id="PF03070"/>
    </source>
</evidence>
<dbReference type="Gene3D" id="1.20.910.10">
    <property type="entry name" value="Heme oxygenase-like"/>
    <property type="match status" value="1"/>
</dbReference>
<evidence type="ECO:0000313" key="2">
    <source>
        <dbReference type="EMBL" id="CAJ1942634.1"/>
    </source>
</evidence>
<comment type="caution">
    <text evidence="2">The sequence shown here is derived from an EMBL/GenBank/DDBJ whole genome shotgun (WGS) entry which is preliminary data.</text>
</comment>
<sequence length="240" mass="26467">MSGLDIISKIRQEAFNQETDEKLISHPYLKAAENGILTLAQRQAFAREQYHVQLSDARSFAVLAGHEGFAPSTLTGASVPEAKRDKVDLFQFLLGGEVYAAPLLLNYATKLGLDEDALQKSAPLNAKSQAYPSYWARLALSGNRAAGAAACAVNFPAWGQMCRKLLDALKDGEAYEEYKGDDDDALAFVKFFATPIDDLDKMAAAIIDEENATYEEIIEPVRLLQQYEIMFWDGIFEAGN</sequence>
<accession>A0AAD2CR36</accession>
<evidence type="ECO:0000313" key="3">
    <source>
        <dbReference type="Proteomes" id="UP001295423"/>
    </source>
</evidence>
<dbReference type="InterPro" id="IPR004305">
    <property type="entry name" value="Thiaminase-2/PQQC"/>
</dbReference>
<organism evidence="2 3">
    <name type="scientific">Cylindrotheca closterium</name>
    <dbReference type="NCBI Taxonomy" id="2856"/>
    <lineage>
        <taxon>Eukaryota</taxon>
        <taxon>Sar</taxon>
        <taxon>Stramenopiles</taxon>
        <taxon>Ochrophyta</taxon>
        <taxon>Bacillariophyta</taxon>
        <taxon>Bacillariophyceae</taxon>
        <taxon>Bacillariophycidae</taxon>
        <taxon>Bacillariales</taxon>
        <taxon>Bacillariaceae</taxon>
        <taxon>Cylindrotheca</taxon>
    </lineage>
</organism>
<protein>
    <recommendedName>
        <fullName evidence="1">Thiaminase-2/PQQC domain-containing protein</fullName>
    </recommendedName>
</protein>
<keyword evidence="3" id="KW-1185">Reference proteome</keyword>
<dbReference type="InterPro" id="IPR016084">
    <property type="entry name" value="Haem_Oase-like_multi-hlx"/>
</dbReference>